<evidence type="ECO:0000256" key="2">
    <source>
        <dbReference type="SAM" id="Phobius"/>
    </source>
</evidence>
<feature type="region of interest" description="Disordered" evidence="1">
    <location>
        <begin position="1"/>
        <end position="20"/>
    </location>
</feature>
<feature type="transmembrane region" description="Helical" evidence="2">
    <location>
        <begin position="44"/>
        <end position="64"/>
    </location>
</feature>
<organism evidence="3 4">
    <name type="scientific">Parascaris equorum</name>
    <name type="common">Equine roundworm</name>
    <dbReference type="NCBI Taxonomy" id="6256"/>
    <lineage>
        <taxon>Eukaryota</taxon>
        <taxon>Metazoa</taxon>
        <taxon>Ecdysozoa</taxon>
        <taxon>Nematoda</taxon>
        <taxon>Chromadorea</taxon>
        <taxon>Rhabditida</taxon>
        <taxon>Spirurina</taxon>
        <taxon>Ascaridomorpha</taxon>
        <taxon>Ascaridoidea</taxon>
        <taxon>Ascarididae</taxon>
        <taxon>Parascaris</taxon>
    </lineage>
</organism>
<name>A0A914RE52_PAREQ</name>
<dbReference type="Proteomes" id="UP000887564">
    <property type="component" value="Unplaced"/>
</dbReference>
<keyword evidence="3" id="KW-1185">Reference proteome</keyword>
<evidence type="ECO:0000256" key="1">
    <source>
        <dbReference type="SAM" id="MobiDB-lite"/>
    </source>
</evidence>
<dbReference type="AlphaFoldDB" id="A0A914RE52"/>
<proteinExistence type="predicted"/>
<sequence>MMNGRSVPPDGMTTNSVPKSVQFDESSDDYRCLCNCFHVKTGTLFVGVEIVMLIFFFVNTLLVYTMQDNGHRRATGWCIH</sequence>
<evidence type="ECO:0000313" key="4">
    <source>
        <dbReference type="WBParaSite" id="PEQ_0000302101-mRNA-1"/>
    </source>
</evidence>
<keyword evidence="2" id="KW-1133">Transmembrane helix</keyword>
<keyword evidence="2" id="KW-0472">Membrane</keyword>
<accession>A0A914RE52</accession>
<reference evidence="4" key="1">
    <citation type="submission" date="2022-11" db="UniProtKB">
        <authorList>
            <consortium name="WormBaseParasite"/>
        </authorList>
    </citation>
    <scope>IDENTIFICATION</scope>
</reference>
<protein>
    <submittedName>
        <fullName evidence="4">Uncharacterized protein</fullName>
    </submittedName>
</protein>
<evidence type="ECO:0000313" key="3">
    <source>
        <dbReference type="Proteomes" id="UP000887564"/>
    </source>
</evidence>
<dbReference type="WBParaSite" id="PEQ_0000302101-mRNA-1">
    <property type="protein sequence ID" value="PEQ_0000302101-mRNA-1"/>
    <property type="gene ID" value="PEQ_0000302101"/>
</dbReference>
<keyword evidence="2" id="KW-0812">Transmembrane</keyword>